<dbReference type="Proteomes" id="UP000651852">
    <property type="component" value="Unassembled WGS sequence"/>
</dbReference>
<keyword evidence="2" id="KW-1185">Reference proteome</keyword>
<dbReference type="EMBL" id="JACONW010000048">
    <property type="protein sequence ID" value="MBC3950553.1"/>
    <property type="molecule type" value="Genomic_DNA"/>
</dbReference>
<dbReference type="RefSeq" id="WP_187521587.1">
    <property type="nucleotide sequence ID" value="NZ_JACONW010000048.1"/>
</dbReference>
<proteinExistence type="predicted"/>
<evidence type="ECO:0000313" key="1">
    <source>
        <dbReference type="EMBL" id="MBC3950553.1"/>
    </source>
</evidence>
<reference evidence="1 2" key="1">
    <citation type="submission" date="2020-08" db="EMBL/GenBank/DDBJ databases">
        <title>Putative novel bacterial strains isolated from necrotic wheat leaf tissues caused by Xanthomonas translucens.</title>
        <authorList>
            <person name="Tambong J.T."/>
        </authorList>
    </citation>
    <scope>NUCLEOTIDE SEQUENCE [LARGE SCALE GENOMIC DNA]</scope>
    <source>
        <strain evidence="1 2">DOAB 1069</strain>
    </source>
</reference>
<gene>
    <name evidence="1" type="ORF">H8S59_12345</name>
</gene>
<comment type="caution">
    <text evidence="1">The sequence shown here is derived from an EMBL/GenBank/DDBJ whole genome shotgun (WGS) entry which is preliminary data.</text>
</comment>
<evidence type="ECO:0000313" key="2">
    <source>
        <dbReference type="Proteomes" id="UP000651852"/>
    </source>
</evidence>
<sequence length="165" mass="18849">MVSLQDARSWIEGEIYSNLLEQMVQNLKLAVSDKVISDTLLEYDIENINAASATIKDLEEIASDTLFCGIYVIAKLKGIEGTENQQEGRHSEDEDDVLVETLPFYRSFLNIYLIELHILKSQPERLESYLKKIRIPNSKQYAKQLRSIYESILQPSNFTGSTQDA</sequence>
<name>A0ABR7B065_9PSED</name>
<protein>
    <submittedName>
        <fullName evidence="1">Uncharacterized protein</fullName>
    </submittedName>
</protein>
<accession>A0ABR7B065</accession>
<organism evidence="1 2">
    <name type="scientific">Pseudomonas folii</name>
    <dbReference type="NCBI Taxonomy" id="2762593"/>
    <lineage>
        <taxon>Bacteria</taxon>
        <taxon>Pseudomonadati</taxon>
        <taxon>Pseudomonadota</taxon>
        <taxon>Gammaproteobacteria</taxon>
        <taxon>Pseudomonadales</taxon>
        <taxon>Pseudomonadaceae</taxon>
        <taxon>Pseudomonas</taxon>
    </lineage>
</organism>